<evidence type="ECO:0000256" key="5">
    <source>
        <dbReference type="SAM" id="Phobius"/>
    </source>
</evidence>
<protein>
    <submittedName>
        <fullName evidence="7">Oligosaccharide repeat unit polymerase Wzy</fullName>
    </submittedName>
</protein>
<feature type="transmembrane region" description="Helical" evidence="5">
    <location>
        <begin position="123"/>
        <end position="140"/>
    </location>
</feature>
<dbReference type="EMBL" id="JGZM01000011">
    <property type="protein sequence ID" value="KFI85161.1"/>
    <property type="molecule type" value="Genomic_DNA"/>
</dbReference>
<gene>
    <name evidence="7" type="ORF">BSAE_1863</name>
</gene>
<keyword evidence="2 5" id="KW-0812">Transmembrane</keyword>
<feature type="transmembrane region" description="Helical" evidence="5">
    <location>
        <begin position="265"/>
        <end position="281"/>
    </location>
</feature>
<reference evidence="7 8" key="1">
    <citation type="submission" date="2014-03" db="EMBL/GenBank/DDBJ databases">
        <title>Genomics of Bifidobacteria.</title>
        <authorList>
            <person name="Ventura M."/>
            <person name="Milani C."/>
            <person name="Lugli G.A."/>
        </authorList>
    </citation>
    <scope>NUCLEOTIDE SEQUENCE [LARGE SCALE GENOMIC DNA]</scope>
    <source>
        <strain evidence="7 8">LMG 14934</strain>
    </source>
</reference>
<evidence type="ECO:0000256" key="4">
    <source>
        <dbReference type="ARBA" id="ARBA00023136"/>
    </source>
</evidence>
<evidence type="ECO:0000259" key="6">
    <source>
        <dbReference type="Pfam" id="PF04932"/>
    </source>
</evidence>
<dbReference type="AlphaFoldDB" id="A0A087CPG1"/>
<comment type="caution">
    <text evidence="7">The sequence shown here is derived from an EMBL/GenBank/DDBJ whole genome shotgun (WGS) entry which is preliminary data.</text>
</comment>
<feature type="transmembrane region" description="Helical" evidence="5">
    <location>
        <begin position="14"/>
        <end position="34"/>
    </location>
</feature>
<dbReference type="GO" id="GO:0016020">
    <property type="term" value="C:membrane"/>
    <property type="evidence" value="ECO:0007669"/>
    <property type="project" value="UniProtKB-SubCell"/>
</dbReference>
<evidence type="ECO:0000256" key="1">
    <source>
        <dbReference type="ARBA" id="ARBA00004141"/>
    </source>
</evidence>
<comment type="subcellular location">
    <subcellularLocation>
        <location evidence="1">Membrane</location>
        <topology evidence="1">Multi-pass membrane protein</topology>
    </subcellularLocation>
</comment>
<dbReference type="InterPro" id="IPR007016">
    <property type="entry name" value="O-antigen_ligase-rel_domated"/>
</dbReference>
<feature type="transmembrane region" description="Helical" evidence="5">
    <location>
        <begin position="46"/>
        <end position="65"/>
    </location>
</feature>
<keyword evidence="3 5" id="KW-1133">Transmembrane helix</keyword>
<accession>A0A087CPG1</accession>
<sequence>MWICFSNIKTLSDINNICTCLFVSSGLVGIYTLLAGLANISNGITYYTFEPNIYIVICVILYLSAPKEWVWIDKHRALSSLFMITCCSTIFLTLSRTILLCLSVFLIVYAIKNIGNFIKITKYLILLCIIMIIISTLILSESTVSAFVDKILNSINEISFDNNIWTQEDIVTNWRGYERYRAIDTFTNTNTLDALFGNGFGYKLDVGQYASLVTDESGLFYLHDGYMNTMLKCGLLGLFSYVLFYALNIKNVFSKYINSKQYSKYFILCCFVLLAITTLFIQGLFVYSASFTFWIPIILFSSIKEEK</sequence>
<feature type="transmembrane region" description="Helical" evidence="5">
    <location>
        <begin position="229"/>
        <end position="253"/>
    </location>
</feature>
<evidence type="ECO:0000313" key="8">
    <source>
        <dbReference type="Proteomes" id="UP000029040"/>
    </source>
</evidence>
<dbReference type="Pfam" id="PF04932">
    <property type="entry name" value="Wzy_C"/>
    <property type="match status" value="1"/>
</dbReference>
<keyword evidence="4 5" id="KW-0472">Membrane</keyword>
<dbReference type="Proteomes" id="UP000029040">
    <property type="component" value="Unassembled WGS sequence"/>
</dbReference>
<evidence type="ECO:0000256" key="3">
    <source>
        <dbReference type="ARBA" id="ARBA00022989"/>
    </source>
</evidence>
<feature type="transmembrane region" description="Helical" evidence="5">
    <location>
        <begin position="81"/>
        <end position="111"/>
    </location>
</feature>
<evidence type="ECO:0000313" key="7">
    <source>
        <dbReference type="EMBL" id="KFI85161.1"/>
    </source>
</evidence>
<evidence type="ECO:0000256" key="2">
    <source>
        <dbReference type="ARBA" id="ARBA00022692"/>
    </source>
</evidence>
<name>A0A087CPG1_9BIFI</name>
<organism evidence="7 8">
    <name type="scientific">Bifidobacterium pullorum subsp. saeculare DSM 6531 = LMG 14934</name>
    <dbReference type="NCBI Taxonomy" id="1437611"/>
    <lineage>
        <taxon>Bacteria</taxon>
        <taxon>Bacillati</taxon>
        <taxon>Actinomycetota</taxon>
        <taxon>Actinomycetes</taxon>
        <taxon>Bifidobacteriales</taxon>
        <taxon>Bifidobacteriaceae</taxon>
        <taxon>Bifidobacterium</taxon>
    </lineage>
</organism>
<feature type="domain" description="O-antigen ligase-related" evidence="6">
    <location>
        <begin position="82"/>
        <end position="242"/>
    </location>
</feature>
<proteinExistence type="predicted"/>
<feature type="transmembrane region" description="Helical" evidence="5">
    <location>
        <begin position="287"/>
        <end position="303"/>
    </location>
</feature>